<evidence type="ECO:0000259" key="11">
    <source>
        <dbReference type="PROSITE" id="PS50114"/>
    </source>
</evidence>
<feature type="domain" description="GATA-type" evidence="11">
    <location>
        <begin position="156"/>
        <end position="192"/>
    </location>
</feature>
<evidence type="ECO:0000256" key="2">
    <source>
        <dbReference type="ARBA" id="ARBA00022723"/>
    </source>
</evidence>
<keyword evidence="8" id="KW-0539">Nucleus</keyword>
<evidence type="ECO:0000256" key="10">
    <source>
        <dbReference type="PROSITE-ProRule" id="PRU00094"/>
    </source>
</evidence>
<proteinExistence type="inferred from homology"/>
<evidence type="ECO:0000313" key="13">
    <source>
        <dbReference type="Proteomes" id="UP001459277"/>
    </source>
</evidence>
<keyword evidence="13" id="KW-1185">Reference proteome</keyword>
<evidence type="ECO:0000313" key="12">
    <source>
        <dbReference type="EMBL" id="KAL0017609.1"/>
    </source>
</evidence>
<dbReference type="InterPro" id="IPR000679">
    <property type="entry name" value="Znf_GATA"/>
</dbReference>
<reference evidence="12 13" key="1">
    <citation type="submission" date="2024-01" db="EMBL/GenBank/DDBJ databases">
        <title>A telomere-to-telomere, gap-free genome of sweet tea (Lithocarpus litseifolius).</title>
        <authorList>
            <person name="Zhou J."/>
        </authorList>
    </citation>
    <scope>NUCLEOTIDE SEQUENCE [LARGE SCALE GENOMIC DNA]</scope>
    <source>
        <strain evidence="12">Zhou-2022a</strain>
        <tissue evidence="12">Leaf</tissue>
    </source>
</reference>
<dbReference type="GO" id="GO:0006355">
    <property type="term" value="P:regulation of DNA-templated transcription"/>
    <property type="evidence" value="ECO:0007669"/>
    <property type="project" value="InterPro"/>
</dbReference>
<evidence type="ECO:0000256" key="7">
    <source>
        <dbReference type="ARBA" id="ARBA00023163"/>
    </source>
</evidence>
<keyword evidence="3 10" id="KW-0863">Zinc-finger</keyword>
<dbReference type="GO" id="GO:0000976">
    <property type="term" value="F:transcription cis-regulatory region binding"/>
    <property type="evidence" value="ECO:0007669"/>
    <property type="project" value="UniProtKB-ARBA"/>
</dbReference>
<keyword evidence="5" id="KW-0805">Transcription regulation</keyword>
<dbReference type="PROSITE" id="PS00344">
    <property type="entry name" value="GATA_ZN_FINGER_1"/>
    <property type="match status" value="1"/>
</dbReference>
<protein>
    <recommendedName>
        <fullName evidence="11">GATA-type domain-containing protein</fullName>
    </recommendedName>
</protein>
<dbReference type="PROSITE" id="PS50114">
    <property type="entry name" value="GATA_ZN_FINGER_2"/>
    <property type="match status" value="1"/>
</dbReference>
<evidence type="ECO:0000256" key="6">
    <source>
        <dbReference type="ARBA" id="ARBA00023125"/>
    </source>
</evidence>
<dbReference type="AlphaFoldDB" id="A0AAW2E5M5"/>
<dbReference type="InterPro" id="IPR052138">
    <property type="entry name" value="GATA_ZnFinger_Domain"/>
</dbReference>
<keyword evidence="7" id="KW-0804">Transcription</keyword>
<evidence type="ECO:0000256" key="9">
    <source>
        <dbReference type="ARBA" id="ARBA00024019"/>
    </source>
</evidence>
<keyword evidence="4" id="KW-0862">Zinc</keyword>
<dbReference type="Pfam" id="PF00320">
    <property type="entry name" value="GATA"/>
    <property type="match status" value="1"/>
</dbReference>
<keyword evidence="2" id="KW-0479">Metal-binding</keyword>
<dbReference type="SMART" id="SM00401">
    <property type="entry name" value="ZnF_GATA"/>
    <property type="match status" value="1"/>
</dbReference>
<dbReference type="CDD" id="cd00202">
    <property type="entry name" value="ZnF_GATA"/>
    <property type="match status" value="1"/>
</dbReference>
<organism evidence="12 13">
    <name type="scientific">Lithocarpus litseifolius</name>
    <dbReference type="NCBI Taxonomy" id="425828"/>
    <lineage>
        <taxon>Eukaryota</taxon>
        <taxon>Viridiplantae</taxon>
        <taxon>Streptophyta</taxon>
        <taxon>Embryophyta</taxon>
        <taxon>Tracheophyta</taxon>
        <taxon>Spermatophyta</taxon>
        <taxon>Magnoliopsida</taxon>
        <taxon>eudicotyledons</taxon>
        <taxon>Gunneridae</taxon>
        <taxon>Pentapetalae</taxon>
        <taxon>rosids</taxon>
        <taxon>fabids</taxon>
        <taxon>Fagales</taxon>
        <taxon>Fagaceae</taxon>
        <taxon>Lithocarpus</taxon>
    </lineage>
</organism>
<dbReference type="FunFam" id="3.30.50.10:FF:000055">
    <property type="entry name" value="GATA transcription factor 21"/>
    <property type="match status" value="1"/>
</dbReference>
<dbReference type="EMBL" id="JAZDWU010000001">
    <property type="protein sequence ID" value="KAL0017609.1"/>
    <property type="molecule type" value="Genomic_DNA"/>
</dbReference>
<gene>
    <name evidence="12" type="ORF">SO802_004678</name>
</gene>
<dbReference type="Proteomes" id="UP001459277">
    <property type="component" value="Unassembled WGS sequence"/>
</dbReference>
<dbReference type="Gene3D" id="3.30.50.10">
    <property type="entry name" value="Erythroid Transcription Factor GATA-1, subunit A"/>
    <property type="match status" value="1"/>
</dbReference>
<sequence length="298" mass="33538">MGKCPFCPERLRAYKKSKIIHILRISDQIRVLKKDQGDYTEGRREIQNRIRDHPNRRIRSGNRVVTGDANEGARVEKSVEEDISKHHKLSICQSQGGDPSKSTTGPVQWMSSKMRLMQKMMNPNFQDTDKPARTIKNFPSDQRHGNGEINSPNCINNTIRVCADCNTTTTPLWRSGPRGPKSLCNACGIRQRKARRAMAEAAAAANGIVVSTNNSTTKNYKVHNKEKKSRKSHGAQYKTKCKLMDTSHSKRKLSFKDLALSLRNNSTFGRVFPQDEAEGALLLMELSCGLVHSKKFSI</sequence>
<evidence type="ECO:0000256" key="5">
    <source>
        <dbReference type="ARBA" id="ARBA00023015"/>
    </source>
</evidence>
<dbReference type="InterPro" id="IPR013088">
    <property type="entry name" value="Znf_NHR/GATA"/>
</dbReference>
<dbReference type="SUPFAM" id="SSF57716">
    <property type="entry name" value="Glucocorticoid receptor-like (DNA-binding domain)"/>
    <property type="match status" value="1"/>
</dbReference>
<comment type="subcellular location">
    <subcellularLocation>
        <location evidence="1">Nucleus</location>
    </subcellularLocation>
</comment>
<dbReference type="PANTHER" id="PTHR47255:SF13">
    <property type="entry name" value="GATA-TYPE DOMAIN-CONTAINING PROTEIN"/>
    <property type="match status" value="1"/>
</dbReference>
<evidence type="ECO:0000256" key="4">
    <source>
        <dbReference type="ARBA" id="ARBA00022833"/>
    </source>
</evidence>
<dbReference type="PANTHER" id="PTHR47255">
    <property type="entry name" value="GATA TRANSCRIPTION FACTOR 22-RELATED"/>
    <property type="match status" value="1"/>
</dbReference>
<dbReference type="GO" id="GO:0008270">
    <property type="term" value="F:zinc ion binding"/>
    <property type="evidence" value="ECO:0007669"/>
    <property type="project" value="UniProtKB-KW"/>
</dbReference>
<keyword evidence="6" id="KW-0238">DNA-binding</keyword>
<evidence type="ECO:0000256" key="8">
    <source>
        <dbReference type="ARBA" id="ARBA00023242"/>
    </source>
</evidence>
<dbReference type="GO" id="GO:0005634">
    <property type="term" value="C:nucleus"/>
    <property type="evidence" value="ECO:0007669"/>
    <property type="project" value="UniProtKB-SubCell"/>
</dbReference>
<comment type="caution">
    <text evidence="12">The sequence shown here is derived from an EMBL/GenBank/DDBJ whole genome shotgun (WGS) entry which is preliminary data.</text>
</comment>
<name>A0AAW2E5M5_9ROSI</name>
<evidence type="ECO:0000256" key="3">
    <source>
        <dbReference type="ARBA" id="ARBA00022771"/>
    </source>
</evidence>
<evidence type="ECO:0000256" key="1">
    <source>
        <dbReference type="ARBA" id="ARBA00004123"/>
    </source>
</evidence>
<comment type="similarity">
    <text evidence="9">Belongs to the type IV zinc-finger family. Class B subfamily.</text>
</comment>
<accession>A0AAW2E5M5</accession>